<feature type="compositionally biased region" description="Basic and acidic residues" evidence="1">
    <location>
        <begin position="199"/>
        <end position="212"/>
    </location>
</feature>
<evidence type="ECO:0000313" key="3">
    <source>
        <dbReference type="Proteomes" id="UP000274601"/>
    </source>
</evidence>
<keyword evidence="3" id="KW-1185">Reference proteome</keyword>
<name>A0A495QUF3_9ACTN</name>
<evidence type="ECO:0000313" key="2">
    <source>
        <dbReference type="EMBL" id="RKS77154.1"/>
    </source>
</evidence>
<dbReference type="EMBL" id="RBWU01000002">
    <property type="protein sequence ID" value="RKS77154.1"/>
    <property type="molecule type" value="Genomic_DNA"/>
</dbReference>
<dbReference type="OrthoDB" id="8203325at2"/>
<sequence>MREFDRGPTDRLAELFARVPDPPVESAYWTDWGPIFYRGRLDGSARVLVVASDPGPTERIAGRSLVGNAGQRVQGFLAKLGLTRSYVCLNAWAYAVHPGQALAMKDRLDDPDQLRWRNEVFDRAVGPSLQAVIAMGFMAREAVRLWTTRPPAPLVEVPHPSSHESDELLNAWRDAITRLRPIVTPDDDGDNTGPNYGTEFRESDHSPIPRRDLPFGAPTFLGDDAWVRARPGNAQNSVSRPRPDDEHTLIWKAPVT</sequence>
<feature type="region of interest" description="Disordered" evidence="1">
    <location>
        <begin position="232"/>
        <end position="256"/>
    </location>
</feature>
<reference evidence="2 3" key="1">
    <citation type="submission" date="2018-10" db="EMBL/GenBank/DDBJ databases">
        <title>Genomic Encyclopedia of Archaeal and Bacterial Type Strains, Phase II (KMG-II): from individual species to whole genera.</title>
        <authorList>
            <person name="Goeker M."/>
        </authorList>
    </citation>
    <scope>NUCLEOTIDE SEQUENCE [LARGE SCALE GENOMIC DNA]</scope>
    <source>
        <strain evidence="2 3">DSM 43383</strain>
    </source>
</reference>
<organism evidence="2 3">
    <name type="scientific">Actinomadura pelletieri DSM 43383</name>
    <dbReference type="NCBI Taxonomy" id="1120940"/>
    <lineage>
        <taxon>Bacteria</taxon>
        <taxon>Bacillati</taxon>
        <taxon>Actinomycetota</taxon>
        <taxon>Actinomycetes</taxon>
        <taxon>Streptosporangiales</taxon>
        <taxon>Thermomonosporaceae</taxon>
        <taxon>Actinomadura</taxon>
    </lineage>
</organism>
<dbReference type="AlphaFoldDB" id="A0A495QUF3"/>
<dbReference type="Proteomes" id="UP000274601">
    <property type="component" value="Unassembled WGS sequence"/>
</dbReference>
<proteinExistence type="predicted"/>
<dbReference type="SUPFAM" id="SSF52141">
    <property type="entry name" value="Uracil-DNA glycosylase-like"/>
    <property type="match status" value="1"/>
</dbReference>
<comment type="caution">
    <text evidence="2">The sequence shown here is derived from an EMBL/GenBank/DDBJ whole genome shotgun (WGS) entry which is preliminary data.</text>
</comment>
<gene>
    <name evidence="2" type="ORF">BZB76_2529</name>
</gene>
<evidence type="ECO:0000256" key="1">
    <source>
        <dbReference type="SAM" id="MobiDB-lite"/>
    </source>
</evidence>
<accession>A0A495QUF3</accession>
<protein>
    <submittedName>
        <fullName evidence="2">Uracil DNA glycosylase superfamily protein</fullName>
    </submittedName>
</protein>
<feature type="region of interest" description="Disordered" evidence="1">
    <location>
        <begin position="182"/>
        <end position="212"/>
    </location>
</feature>
<dbReference type="InterPro" id="IPR036895">
    <property type="entry name" value="Uracil-DNA_glycosylase-like_sf"/>
</dbReference>
<dbReference type="Gene3D" id="3.40.470.10">
    <property type="entry name" value="Uracil-DNA glycosylase-like domain"/>
    <property type="match status" value="1"/>
</dbReference>
<dbReference type="RefSeq" id="WP_121434379.1">
    <property type="nucleotide sequence ID" value="NZ_RBWU01000002.1"/>
</dbReference>